<reference evidence="2 3" key="1">
    <citation type="journal article" date="2019" name="Int. J. Syst. Evol. Microbiol.">
        <title>The Global Catalogue of Microorganisms (GCM) 10K type strain sequencing project: providing services to taxonomists for standard genome sequencing and annotation.</title>
        <authorList>
            <consortium name="The Broad Institute Genomics Platform"/>
            <consortium name="The Broad Institute Genome Sequencing Center for Infectious Disease"/>
            <person name="Wu L."/>
            <person name="Ma J."/>
        </authorList>
    </citation>
    <scope>NUCLEOTIDE SEQUENCE [LARGE SCALE GENOMIC DNA]</scope>
    <source>
        <strain evidence="2 3">CGMCC 1.12563</strain>
    </source>
</reference>
<sequence>MTRPHLHRALVAAWVLAWAFGVAMVLAVPRCGHVCPAPTLAVVAFVVGTVAILLDDVVG</sequence>
<evidence type="ECO:0000313" key="3">
    <source>
        <dbReference type="Proteomes" id="UP001597187"/>
    </source>
</evidence>
<dbReference type="AlphaFoldDB" id="A0ABD6AYT5"/>
<comment type="caution">
    <text evidence="2">The sequence shown here is derived from an EMBL/GenBank/DDBJ whole genome shotgun (WGS) entry which is preliminary data.</text>
</comment>
<evidence type="ECO:0000256" key="1">
    <source>
        <dbReference type="SAM" id="Phobius"/>
    </source>
</evidence>
<dbReference type="Proteomes" id="UP001597187">
    <property type="component" value="Unassembled WGS sequence"/>
</dbReference>
<keyword evidence="1" id="KW-1133">Transmembrane helix</keyword>
<keyword evidence="1" id="KW-0812">Transmembrane</keyword>
<gene>
    <name evidence="2" type="ORF">ACFSBT_16790</name>
</gene>
<dbReference type="RefSeq" id="WP_250874866.1">
    <property type="nucleotide sequence ID" value="NZ_JALXFV010000008.1"/>
</dbReference>
<keyword evidence="3" id="KW-1185">Reference proteome</keyword>
<organism evidence="2 3">
    <name type="scientific">Halomarina rubra</name>
    <dbReference type="NCBI Taxonomy" id="2071873"/>
    <lineage>
        <taxon>Archaea</taxon>
        <taxon>Methanobacteriati</taxon>
        <taxon>Methanobacteriota</taxon>
        <taxon>Stenosarchaea group</taxon>
        <taxon>Halobacteria</taxon>
        <taxon>Halobacteriales</taxon>
        <taxon>Natronomonadaceae</taxon>
        <taxon>Halomarina</taxon>
    </lineage>
</organism>
<keyword evidence="1" id="KW-0472">Membrane</keyword>
<protein>
    <submittedName>
        <fullName evidence="2">Uncharacterized protein</fullName>
    </submittedName>
</protein>
<evidence type="ECO:0000313" key="2">
    <source>
        <dbReference type="EMBL" id="MFD1514939.1"/>
    </source>
</evidence>
<name>A0ABD6AYT5_9EURY</name>
<accession>A0ABD6AYT5</accession>
<proteinExistence type="predicted"/>
<feature type="transmembrane region" description="Helical" evidence="1">
    <location>
        <begin position="37"/>
        <end position="54"/>
    </location>
</feature>
<dbReference type="EMBL" id="JBHUDC010000008">
    <property type="protein sequence ID" value="MFD1514939.1"/>
    <property type="molecule type" value="Genomic_DNA"/>
</dbReference>